<evidence type="ECO:0000256" key="2">
    <source>
        <dbReference type="ARBA" id="ARBA00023134"/>
    </source>
</evidence>
<evidence type="ECO:0000256" key="1">
    <source>
        <dbReference type="ARBA" id="ARBA00022741"/>
    </source>
</evidence>
<feature type="binding site" evidence="3">
    <location>
        <begin position="24"/>
        <end position="31"/>
    </location>
    <ligand>
        <name>GTP</name>
        <dbReference type="ChEBI" id="CHEBI:37565"/>
    </ligand>
</feature>
<keyword evidence="4" id="KW-0479">Metal-binding</keyword>
<dbReference type="PANTHER" id="PTHR45909:SF1">
    <property type="entry name" value="ADP-RIBOSYLATION FACTOR-RELATED PROTEIN 1"/>
    <property type="match status" value="1"/>
</dbReference>
<keyword evidence="2 3" id="KW-0342">GTP-binding</keyword>
<feature type="binding site" evidence="3">
    <location>
        <position position="77"/>
    </location>
    <ligand>
        <name>GTP</name>
        <dbReference type="ChEBI" id="CHEBI:37565"/>
    </ligand>
</feature>
<dbReference type="STRING" id="1077348.A0A2G8SQH3"/>
<comment type="caution">
    <text evidence="5">The sequence shown here is derived from an EMBL/GenBank/DDBJ whole genome shotgun (WGS) entry which is preliminary data.</text>
</comment>
<proteinExistence type="predicted"/>
<dbReference type="GO" id="GO:0003924">
    <property type="term" value="F:GTPase activity"/>
    <property type="evidence" value="ECO:0007669"/>
    <property type="project" value="InterPro"/>
</dbReference>
<evidence type="ECO:0000256" key="4">
    <source>
        <dbReference type="PIRSR" id="PIRSR606689-2"/>
    </source>
</evidence>
<dbReference type="OrthoDB" id="414781at2759"/>
<dbReference type="Gene3D" id="3.40.50.300">
    <property type="entry name" value="P-loop containing nucleotide triphosphate hydrolases"/>
    <property type="match status" value="1"/>
</dbReference>
<evidence type="ECO:0000313" key="6">
    <source>
        <dbReference type="Proteomes" id="UP000230002"/>
    </source>
</evidence>
<dbReference type="Proteomes" id="UP000230002">
    <property type="component" value="Unassembled WGS sequence"/>
</dbReference>
<dbReference type="GO" id="GO:0046872">
    <property type="term" value="F:metal ion binding"/>
    <property type="evidence" value="ECO:0007669"/>
    <property type="project" value="UniProtKB-KW"/>
</dbReference>
<name>A0A2G8SQH3_9APHY</name>
<organism evidence="5 6">
    <name type="scientific">Ganoderma sinense ZZ0214-1</name>
    <dbReference type="NCBI Taxonomy" id="1077348"/>
    <lineage>
        <taxon>Eukaryota</taxon>
        <taxon>Fungi</taxon>
        <taxon>Dikarya</taxon>
        <taxon>Basidiomycota</taxon>
        <taxon>Agaricomycotina</taxon>
        <taxon>Agaricomycetes</taxon>
        <taxon>Polyporales</taxon>
        <taxon>Polyporaceae</taxon>
        <taxon>Ganoderma</taxon>
    </lineage>
</organism>
<dbReference type="Pfam" id="PF00025">
    <property type="entry name" value="Arf"/>
    <property type="match status" value="1"/>
</dbReference>
<keyword evidence="6" id="KW-1185">Reference proteome</keyword>
<keyword evidence="1 3" id="KW-0547">Nucleotide-binding</keyword>
<dbReference type="SUPFAM" id="SSF52540">
    <property type="entry name" value="P-loop containing nucleoside triphosphate hydrolases"/>
    <property type="match status" value="1"/>
</dbReference>
<feature type="binding site" evidence="3">
    <location>
        <begin position="123"/>
        <end position="126"/>
    </location>
    <ligand>
        <name>GTP</name>
        <dbReference type="ChEBI" id="CHEBI:37565"/>
    </ligand>
</feature>
<evidence type="ECO:0000313" key="5">
    <source>
        <dbReference type="EMBL" id="PIL36016.1"/>
    </source>
</evidence>
<gene>
    <name evidence="5" type="ORF">GSI_01676</name>
</gene>
<dbReference type="PROSITE" id="PS51417">
    <property type="entry name" value="ARF"/>
    <property type="match status" value="1"/>
</dbReference>
<sequence length="204" mass="23485">MYHLLKGFHEYLTRKEEFSVIIIGLDGAGKTTLLEKIKTLYNETPGLSPDKIAPTVGQNMGKITLPSTILKFWDLGGQRGIRSIWHRYYDDCHAVVFVIDAEDRERLSEGWEILGVPLLLLANKQDSPHSLSVEEIRNDYEEWHRRKVESARRSYGEEMDSQHRSERIASLDVMGVSALEGTNVRGAIDWLFIRVQNSRRREDS</sequence>
<reference evidence="5 6" key="1">
    <citation type="journal article" date="2015" name="Sci. Rep.">
        <title>Chromosome-level genome map provides insights into diverse defense mechanisms in the medicinal fungus Ganoderma sinense.</title>
        <authorList>
            <person name="Zhu Y."/>
            <person name="Xu J."/>
            <person name="Sun C."/>
            <person name="Zhou S."/>
            <person name="Xu H."/>
            <person name="Nelson D.R."/>
            <person name="Qian J."/>
            <person name="Song J."/>
            <person name="Luo H."/>
            <person name="Xiang L."/>
            <person name="Li Y."/>
            <person name="Xu Z."/>
            <person name="Ji A."/>
            <person name="Wang L."/>
            <person name="Lu S."/>
            <person name="Hayward A."/>
            <person name="Sun W."/>
            <person name="Li X."/>
            <person name="Schwartz D.C."/>
            <person name="Wang Y."/>
            <person name="Chen S."/>
        </authorList>
    </citation>
    <scope>NUCLEOTIDE SEQUENCE [LARGE SCALE GENOMIC DNA]</scope>
    <source>
        <strain evidence="5 6">ZZ0214-1</strain>
    </source>
</reference>
<dbReference type="GO" id="GO:0005794">
    <property type="term" value="C:Golgi apparatus"/>
    <property type="evidence" value="ECO:0007669"/>
    <property type="project" value="TreeGrafter"/>
</dbReference>
<feature type="binding site" evidence="4">
    <location>
        <position position="31"/>
    </location>
    <ligand>
        <name>Mg(2+)</name>
        <dbReference type="ChEBI" id="CHEBI:18420"/>
    </ligand>
</feature>
<feature type="binding site" evidence="4">
    <location>
        <position position="55"/>
    </location>
    <ligand>
        <name>Mg(2+)</name>
        <dbReference type="ChEBI" id="CHEBI:18420"/>
    </ligand>
</feature>
<dbReference type="GO" id="GO:0043001">
    <property type="term" value="P:Golgi to plasma membrane protein transport"/>
    <property type="evidence" value="ECO:0007669"/>
    <property type="project" value="TreeGrafter"/>
</dbReference>
<dbReference type="InterPro" id="IPR027417">
    <property type="entry name" value="P-loop_NTPase"/>
</dbReference>
<dbReference type="PRINTS" id="PR00328">
    <property type="entry name" value="SAR1GTPBP"/>
</dbReference>
<evidence type="ECO:0000256" key="3">
    <source>
        <dbReference type="PIRSR" id="PIRSR606689-1"/>
    </source>
</evidence>
<dbReference type="GO" id="GO:0006886">
    <property type="term" value="P:intracellular protein transport"/>
    <property type="evidence" value="ECO:0007669"/>
    <property type="project" value="TreeGrafter"/>
</dbReference>
<dbReference type="SMART" id="SM00177">
    <property type="entry name" value="ARF"/>
    <property type="match status" value="1"/>
</dbReference>
<accession>A0A2G8SQH3</accession>
<dbReference type="GO" id="GO:0005525">
    <property type="term" value="F:GTP binding"/>
    <property type="evidence" value="ECO:0007669"/>
    <property type="project" value="UniProtKB-KW"/>
</dbReference>
<keyword evidence="4" id="KW-0460">Magnesium</keyword>
<protein>
    <submittedName>
        <fullName evidence="5">Uncharacterized protein</fullName>
    </submittedName>
</protein>
<dbReference type="InterPro" id="IPR024156">
    <property type="entry name" value="Small_GTPase_ARF"/>
</dbReference>
<dbReference type="SMART" id="SM00178">
    <property type="entry name" value="SAR"/>
    <property type="match status" value="1"/>
</dbReference>
<dbReference type="EMBL" id="AYKW01000002">
    <property type="protein sequence ID" value="PIL36016.1"/>
    <property type="molecule type" value="Genomic_DNA"/>
</dbReference>
<dbReference type="InterPro" id="IPR006689">
    <property type="entry name" value="Small_GTPase_ARF/SAR"/>
</dbReference>
<dbReference type="GO" id="GO:0034067">
    <property type="term" value="P:protein localization to Golgi apparatus"/>
    <property type="evidence" value="ECO:0007669"/>
    <property type="project" value="TreeGrafter"/>
</dbReference>
<dbReference type="PANTHER" id="PTHR45909">
    <property type="entry name" value="ADP-RIBOSYLATION FACTOR-RELATED PROTEIN 1"/>
    <property type="match status" value="1"/>
</dbReference>
<dbReference type="AlphaFoldDB" id="A0A2G8SQH3"/>